<dbReference type="InterPro" id="IPR003826">
    <property type="entry name" value="AdoMetDC_fam_prok"/>
</dbReference>
<dbReference type="PANTHER" id="PTHR33866">
    <property type="entry name" value="S-ADENOSYLMETHIONINE DECARBOXYLASE PROENZYME"/>
    <property type="match status" value="1"/>
</dbReference>
<dbReference type="RefSeq" id="WP_394458705.1">
    <property type="nucleotide sequence ID" value="NZ_JBIGHZ010000001.1"/>
</dbReference>
<gene>
    <name evidence="11" type="primary">speD</name>
    <name evidence="11" type="ORF">ACG0Z6_03675</name>
</gene>
<comment type="caution">
    <text evidence="11">The sequence shown here is derived from an EMBL/GenBank/DDBJ whole genome shotgun (WGS) entry which is preliminary data.</text>
</comment>
<keyword evidence="6" id="KW-0620">Polyamine biosynthesis</keyword>
<keyword evidence="9" id="KW-0704">Schiff base</keyword>
<dbReference type="NCBIfam" id="TIGR03330">
    <property type="entry name" value="SAM_DCase_Bsu"/>
    <property type="match status" value="1"/>
</dbReference>
<organism evidence="11 12">
    <name type="scientific">Roseateles rivi</name>
    <dbReference type="NCBI Taxonomy" id="3299028"/>
    <lineage>
        <taxon>Bacteria</taxon>
        <taxon>Pseudomonadati</taxon>
        <taxon>Pseudomonadota</taxon>
        <taxon>Betaproteobacteria</taxon>
        <taxon>Burkholderiales</taxon>
        <taxon>Sphaerotilaceae</taxon>
        <taxon>Roseateles</taxon>
    </lineage>
</organism>
<evidence type="ECO:0000256" key="7">
    <source>
        <dbReference type="ARBA" id="ARBA00023145"/>
    </source>
</evidence>
<evidence type="ECO:0000256" key="5">
    <source>
        <dbReference type="ARBA" id="ARBA00023066"/>
    </source>
</evidence>
<dbReference type="InterPro" id="IPR017716">
    <property type="entry name" value="S-AdoMet_deCOase_pro-enz"/>
</dbReference>
<keyword evidence="8 11" id="KW-0456">Lyase</keyword>
<dbReference type="SUPFAM" id="SSF56276">
    <property type="entry name" value="S-adenosylmethionine decarboxylase"/>
    <property type="match status" value="1"/>
</dbReference>
<name>A0ABW7FSN0_9BURK</name>
<keyword evidence="7" id="KW-0865">Zymogen</keyword>
<dbReference type="Gene3D" id="3.30.360.110">
    <property type="entry name" value="S-adenosylmethionine decarboxylase domain"/>
    <property type="match status" value="1"/>
</dbReference>
<keyword evidence="12" id="KW-1185">Reference proteome</keyword>
<evidence type="ECO:0000256" key="8">
    <source>
        <dbReference type="ARBA" id="ARBA00023239"/>
    </source>
</evidence>
<keyword evidence="10" id="KW-0670">Pyruvate</keyword>
<evidence type="ECO:0000256" key="10">
    <source>
        <dbReference type="ARBA" id="ARBA00023317"/>
    </source>
</evidence>
<sequence>MKPMQGLHLVADLGGVAASLPEMTDPEALRRLCLSAVAQSGLGAVAELFHRFTPAADAGQSGITGVVLLAESHLAIHTWPELASVTLDVYACNLGRDNSARAEALLQQLVQAFAPQEQQCQRLQRGRPSVL</sequence>
<dbReference type="Gene3D" id="3.30.160.750">
    <property type="match status" value="1"/>
</dbReference>
<dbReference type="PANTHER" id="PTHR33866:SF2">
    <property type="entry name" value="S-ADENOSYLMETHIONINE DECARBOXYLASE PROENZYME"/>
    <property type="match status" value="1"/>
</dbReference>
<comment type="cofactor">
    <cofactor evidence="1">
        <name>pyruvate</name>
        <dbReference type="ChEBI" id="CHEBI:15361"/>
    </cofactor>
</comment>
<evidence type="ECO:0000313" key="12">
    <source>
        <dbReference type="Proteomes" id="UP001606099"/>
    </source>
</evidence>
<keyword evidence="3" id="KW-0210">Decarboxylase</keyword>
<dbReference type="GO" id="GO:0004014">
    <property type="term" value="F:adenosylmethionine decarboxylase activity"/>
    <property type="evidence" value="ECO:0007669"/>
    <property type="project" value="UniProtKB-EC"/>
</dbReference>
<reference evidence="11 12" key="1">
    <citation type="submission" date="2024-08" db="EMBL/GenBank/DDBJ databases">
        <authorList>
            <person name="Lu H."/>
        </authorList>
    </citation>
    <scope>NUCLEOTIDE SEQUENCE [LARGE SCALE GENOMIC DNA]</scope>
    <source>
        <strain evidence="11 12">BYS180W</strain>
    </source>
</reference>
<evidence type="ECO:0000256" key="2">
    <source>
        <dbReference type="ARBA" id="ARBA00022691"/>
    </source>
</evidence>
<protein>
    <submittedName>
        <fullName evidence="11">Adenosylmethionine decarboxylase</fullName>
        <ecNumber evidence="11">4.1.1.50</ecNumber>
    </submittedName>
</protein>
<evidence type="ECO:0000256" key="4">
    <source>
        <dbReference type="ARBA" id="ARBA00022813"/>
    </source>
</evidence>
<keyword evidence="2" id="KW-0949">S-adenosyl-L-methionine</keyword>
<keyword evidence="4" id="KW-0068">Autocatalytic cleavage</keyword>
<proteinExistence type="predicted"/>
<accession>A0ABW7FSN0</accession>
<evidence type="ECO:0000256" key="3">
    <source>
        <dbReference type="ARBA" id="ARBA00022793"/>
    </source>
</evidence>
<evidence type="ECO:0000256" key="1">
    <source>
        <dbReference type="ARBA" id="ARBA00001928"/>
    </source>
</evidence>
<evidence type="ECO:0000256" key="9">
    <source>
        <dbReference type="ARBA" id="ARBA00023270"/>
    </source>
</evidence>
<keyword evidence="5" id="KW-0745">Spermidine biosynthesis</keyword>
<dbReference type="Proteomes" id="UP001606099">
    <property type="component" value="Unassembled WGS sequence"/>
</dbReference>
<dbReference type="Pfam" id="PF02675">
    <property type="entry name" value="AdoMet_dc"/>
    <property type="match status" value="1"/>
</dbReference>
<dbReference type="EC" id="4.1.1.50" evidence="11"/>
<dbReference type="InterPro" id="IPR042286">
    <property type="entry name" value="AdoMetDC_C"/>
</dbReference>
<evidence type="ECO:0000313" key="11">
    <source>
        <dbReference type="EMBL" id="MFG6447339.1"/>
    </source>
</evidence>
<dbReference type="InterPro" id="IPR042284">
    <property type="entry name" value="AdoMetDC_N"/>
</dbReference>
<evidence type="ECO:0000256" key="6">
    <source>
        <dbReference type="ARBA" id="ARBA00023115"/>
    </source>
</evidence>
<dbReference type="EMBL" id="JBIGHZ010000001">
    <property type="protein sequence ID" value="MFG6447339.1"/>
    <property type="molecule type" value="Genomic_DNA"/>
</dbReference>
<dbReference type="InterPro" id="IPR016067">
    <property type="entry name" value="S-AdoMet_deCO2ase_core"/>
</dbReference>